<reference evidence="1 2" key="1">
    <citation type="submission" date="2014-04" db="EMBL/GenBank/DDBJ databases">
        <authorList>
            <consortium name="International Citrus Genome Consortium"/>
            <person name="Gmitter F."/>
            <person name="Chen C."/>
            <person name="Farmerie W."/>
            <person name="Harkins T."/>
            <person name="Desany B."/>
            <person name="Mohiuddin M."/>
            <person name="Kodira C."/>
            <person name="Borodovsky M."/>
            <person name="Lomsadze A."/>
            <person name="Burns P."/>
            <person name="Jenkins J."/>
            <person name="Prochnik S."/>
            <person name="Shu S."/>
            <person name="Chapman J."/>
            <person name="Pitluck S."/>
            <person name="Schmutz J."/>
            <person name="Rokhsar D."/>
        </authorList>
    </citation>
    <scope>NUCLEOTIDE SEQUENCE</scope>
</reference>
<evidence type="ECO:0000313" key="2">
    <source>
        <dbReference type="Proteomes" id="UP000027120"/>
    </source>
</evidence>
<sequence length="74" mass="8197">MEVNRALLTVSSTHSIKVLCGLIKSIKSLFVDEIESNCEIPKIISLLDVKDLQTKLLAMDCVLEIGYFGKICVI</sequence>
<dbReference type="Proteomes" id="UP000027120">
    <property type="component" value="Unassembled WGS sequence"/>
</dbReference>
<dbReference type="SMR" id="A0A067EAF6"/>
<dbReference type="EMBL" id="KK785068">
    <property type="protein sequence ID" value="KDO50880.1"/>
    <property type="molecule type" value="Genomic_DNA"/>
</dbReference>
<dbReference type="AlphaFoldDB" id="A0A067EAF6"/>
<dbReference type="PANTHER" id="PTHR35834:SF2">
    <property type="entry name" value="ATAXIN-10 DOMAIN-CONTAINING PROTEIN"/>
    <property type="match status" value="1"/>
</dbReference>
<keyword evidence="2" id="KW-1185">Reference proteome</keyword>
<accession>A0A067EAF6</accession>
<feature type="non-terminal residue" evidence="1">
    <location>
        <position position="74"/>
    </location>
</feature>
<evidence type="ECO:0000313" key="1">
    <source>
        <dbReference type="EMBL" id="KDO50880.1"/>
    </source>
</evidence>
<gene>
    <name evidence="1" type="ORF">CISIN_1g043723mg</name>
</gene>
<protein>
    <submittedName>
        <fullName evidence="1">Uncharacterized protein</fullName>
    </submittedName>
</protein>
<name>A0A067EAF6_CITSI</name>
<dbReference type="PANTHER" id="PTHR35834">
    <property type="entry name" value="ARMADILLO-TYPE FOLD PROTEIN-RELATED"/>
    <property type="match status" value="1"/>
</dbReference>
<organism evidence="1 2">
    <name type="scientific">Citrus sinensis</name>
    <name type="common">Sweet orange</name>
    <name type="synonym">Citrus aurantium var. sinensis</name>
    <dbReference type="NCBI Taxonomy" id="2711"/>
    <lineage>
        <taxon>Eukaryota</taxon>
        <taxon>Viridiplantae</taxon>
        <taxon>Streptophyta</taxon>
        <taxon>Embryophyta</taxon>
        <taxon>Tracheophyta</taxon>
        <taxon>Spermatophyta</taxon>
        <taxon>Magnoliopsida</taxon>
        <taxon>eudicotyledons</taxon>
        <taxon>Gunneridae</taxon>
        <taxon>Pentapetalae</taxon>
        <taxon>rosids</taxon>
        <taxon>malvids</taxon>
        <taxon>Sapindales</taxon>
        <taxon>Rutaceae</taxon>
        <taxon>Aurantioideae</taxon>
        <taxon>Citrus</taxon>
    </lineage>
</organism>
<proteinExistence type="predicted"/>